<keyword evidence="2" id="KW-1133">Transmembrane helix</keyword>
<sequence>MPRVISFIFFLLIVVISQIKPAFASHLPVCTDTTKGSFINDAHEVDDSNIGLRACPPETFCYEEIAGAPSPNILCYAQKEVSAPTPDSDSKESTDLKPQPTPLPPYPRANKEGVTCSLSPSIISINGTTVFNASGLDKNTLYRLVINTQERTTPELVRINSGAQGKIRTALNPKAINLALESGYVLLSKVRFGGTDFVCSAQILISEKLEDLPKDQKFYRCPAKGQACVEATDYTGAPNMVAANPDQAECDKACMSSGDSFEVSGNQLLTAQTCDLNAAAGSPNACSKAMGQPCGDIEGQAISEGRGLANIKEGRISTGKPTGIMTAIGCIPTEPKALVEGIVRFVSLASGGIALLIMIFGAFRMITAVGNPDSIKAGRDQFISAIYGLLFIIFSVL</sequence>
<evidence type="ECO:0000313" key="4">
    <source>
        <dbReference type="Proteomes" id="UP000034492"/>
    </source>
</evidence>
<organism evidence="3 4">
    <name type="scientific">Candidatus Daviesbacteria bacterium GW2011_GWB1_36_5</name>
    <dbReference type="NCBI Taxonomy" id="1618426"/>
    <lineage>
        <taxon>Bacteria</taxon>
        <taxon>Candidatus Daviesiibacteriota</taxon>
    </lineage>
</organism>
<evidence type="ECO:0000256" key="2">
    <source>
        <dbReference type="SAM" id="Phobius"/>
    </source>
</evidence>
<dbReference type="Proteomes" id="UP000034492">
    <property type="component" value="Unassembled WGS sequence"/>
</dbReference>
<keyword evidence="2" id="KW-0812">Transmembrane</keyword>
<proteinExistence type="predicted"/>
<feature type="transmembrane region" description="Helical" evidence="2">
    <location>
        <begin position="378"/>
        <end position="396"/>
    </location>
</feature>
<dbReference type="AlphaFoldDB" id="A0A0G0H9X5"/>
<comment type="caution">
    <text evidence="3">The sequence shown here is derived from an EMBL/GenBank/DDBJ whole genome shotgun (WGS) entry which is preliminary data.</text>
</comment>
<feature type="transmembrane region" description="Helical" evidence="2">
    <location>
        <begin position="345"/>
        <end position="366"/>
    </location>
</feature>
<feature type="non-terminal residue" evidence="3">
    <location>
        <position position="397"/>
    </location>
</feature>
<protein>
    <submittedName>
        <fullName evidence="3">Uncharacterized protein</fullName>
    </submittedName>
</protein>
<keyword evidence="2" id="KW-0472">Membrane</keyword>
<name>A0A0G0H9X5_9BACT</name>
<evidence type="ECO:0000256" key="1">
    <source>
        <dbReference type="SAM" id="MobiDB-lite"/>
    </source>
</evidence>
<accession>A0A0G0H9X5</accession>
<gene>
    <name evidence="3" type="ORF">US19_C0018G0001</name>
</gene>
<evidence type="ECO:0000313" key="3">
    <source>
        <dbReference type="EMBL" id="KKQ08884.1"/>
    </source>
</evidence>
<reference evidence="3 4" key="1">
    <citation type="journal article" date="2015" name="Nature">
        <title>rRNA introns, odd ribosomes, and small enigmatic genomes across a large radiation of phyla.</title>
        <authorList>
            <person name="Brown C.T."/>
            <person name="Hug L.A."/>
            <person name="Thomas B.C."/>
            <person name="Sharon I."/>
            <person name="Castelle C.J."/>
            <person name="Singh A."/>
            <person name="Wilkins M.J."/>
            <person name="Williams K.H."/>
            <person name="Banfield J.F."/>
        </authorList>
    </citation>
    <scope>NUCLEOTIDE SEQUENCE [LARGE SCALE GENOMIC DNA]</scope>
</reference>
<dbReference type="EMBL" id="LBSA01000018">
    <property type="protein sequence ID" value="KKQ08884.1"/>
    <property type="molecule type" value="Genomic_DNA"/>
</dbReference>
<feature type="region of interest" description="Disordered" evidence="1">
    <location>
        <begin position="84"/>
        <end position="110"/>
    </location>
</feature>